<protein>
    <recommendedName>
        <fullName evidence="4">Lipoprotein</fullName>
    </recommendedName>
</protein>
<name>A0A1W1GUW8_9GAMM</name>
<dbReference type="Proteomes" id="UP000191133">
    <property type="component" value="Unassembled WGS sequence"/>
</dbReference>
<evidence type="ECO:0000256" key="1">
    <source>
        <dbReference type="SAM" id="SignalP"/>
    </source>
</evidence>
<reference evidence="3" key="1">
    <citation type="submission" date="2016-10" db="EMBL/GenBank/DDBJ databases">
        <authorList>
            <person name="Varghese N."/>
            <person name="Submissions S."/>
        </authorList>
    </citation>
    <scope>NUCLEOTIDE SEQUENCE [LARGE SCALE GENOMIC DNA]</scope>
    <source>
        <strain evidence="3">92MFCol6.1</strain>
    </source>
</reference>
<keyword evidence="1" id="KW-0732">Signal</keyword>
<dbReference type="EMBL" id="FWEU01000001">
    <property type="protein sequence ID" value="SLM23166.1"/>
    <property type="molecule type" value="Genomic_DNA"/>
</dbReference>
<feature type="chain" id="PRO_5012754578" description="Lipoprotein" evidence="1">
    <location>
        <begin position="30"/>
        <end position="206"/>
    </location>
</feature>
<feature type="signal peptide" evidence="1">
    <location>
        <begin position="1"/>
        <end position="29"/>
    </location>
</feature>
<dbReference type="RefSeq" id="WP_080148650.1">
    <property type="nucleotide sequence ID" value="NZ_FWEU01000001.1"/>
</dbReference>
<evidence type="ECO:0008006" key="4">
    <source>
        <dbReference type="Google" id="ProtNLM"/>
    </source>
</evidence>
<sequence>MYERKHWQATGLRALVAAMALTVAAPLLAQDATPADAKVEAPNEPMSYDKARRTAEASLRLHPGTDSQYDYRPLWAGNADLDGDGRPEIIYLYTATQTGSAMQLNELVVMTPLAEGDARGQATSPGKSAYDDETYALIRASGYADDASVHIPGEMETITMDGDRIRVTFNSTRSSKLCVRGKVACPPEGQHAWVYRWTPGKLTRAD</sequence>
<proteinExistence type="predicted"/>
<organism evidence="2 3">
    <name type="scientific">Stenotrophomonas indicatrix</name>
    <dbReference type="NCBI Taxonomy" id="2045451"/>
    <lineage>
        <taxon>Bacteria</taxon>
        <taxon>Pseudomonadati</taxon>
        <taxon>Pseudomonadota</taxon>
        <taxon>Gammaproteobacteria</taxon>
        <taxon>Lysobacterales</taxon>
        <taxon>Lysobacteraceae</taxon>
        <taxon>Stenotrophomonas</taxon>
    </lineage>
</organism>
<accession>A0A1W1GUW8</accession>
<evidence type="ECO:0000313" key="3">
    <source>
        <dbReference type="Proteomes" id="UP000191133"/>
    </source>
</evidence>
<evidence type="ECO:0000313" key="2">
    <source>
        <dbReference type="EMBL" id="SLM23166.1"/>
    </source>
</evidence>
<gene>
    <name evidence="2" type="ORF">SAMN04488690_0853</name>
</gene>
<dbReference type="AlphaFoldDB" id="A0A1W1GUW8"/>